<dbReference type="PROSITE" id="PS50005">
    <property type="entry name" value="TPR"/>
    <property type="match status" value="1"/>
</dbReference>
<accession>A0A1Q8YKG6</accession>
<dbReference type="SUPFAM" id="SSF48452">
    <property type="entry name" value="TPR-like"/>
    <property type="match status" value="2"/>
</dbReference>
<proteinExistence type="predicted"/>
<dbReference type="InterPro" id="IPR011990">
    <property type="entry name" value="TPR-like_helical_dom_sf"/>
</dbReference>
<dbReference type="PANTHER" id="PTHR45586:SF1">
    <property type="entry name" value="LIPOPOLYSACCHARIDE ASSEMBLY PROTEIN B"/>
    <property type="match status" value="1"/>
</dbReference>
<evidence type="ECO:0000256" key="1">
    <source>
        <dbReference type="ARBA" id="ARBA00022737"/>
    </source>
</evidence>
<dbReference type="AlphaFoldDB" id="A0A1Q8YKG6"/>
<protein>
    <submittedName>
        <fullName evidence="5">Tetratricopeptide repeat family protein</fullName>
    </submittedName>
</protein>
<evidence type="ECO:0000256" key="3">
    <source>
        <dbReference type="PROSITE-ProRule" id="PRU00339"/>
    </source>
</evidence>
<comment type="caution">
    <text evidence="5">The sequence shown here is derived from an EMBL/GenBank/DDBJ whole genome shotgun (WGS) entry which is preliminary data.</text>
</comment>
<dbReference type="InterPro" id="IPR051012">
    <property type="entry name" value="CellSynth/LPSAsmb/PSIAsmb"/>
</dbReference>
<dbReference type="Pfam" id="PF14559">
    <property type="entry name" value="TPR_19"/>
    <property type="match status" value="1"/>
</dbReference>
<keyword evidence="4" id="KW-0732">Signal</keyword>
<evidence type="ECO:0000256" key="4">
    <source>
        <dbReference type="SAM" id="SignalP"/>
    </source>
</evidence>
<evidence type="ECO:0000313" key="5">
    <source>
        <dbReference type="EMBL" id="OLP08453.1"/>
    </source>
</evidence>
<evidence type="ECO:0000313" key="6">
    <source>
        <dbReference type="Proteomes" id="UP000185911"/>
    </source>
</evidence>
<dbReference type="Gene3D" id="1.25.40.10">
    <property type="entry name" value="Tetratricopeptide repeat domain"/>
    <property type="match status" value="2"/>
</dbReference>
<organism evidence="5 6">
    <name type="scientific">Rhodoferax antarcticus ANT.BR</name>
    <dbReference type="NCBI Taxonomy" id="1111071"/>
    <lineage>
        <taxon>Bacteria</taxon>
        <taxon>Pseudomonadati</taxon>
        <taxon>Pseudomonadota</taxon>
        <taxon>Betaproteobacteria</taxon>
        <taxon>Burkholderiales</taxon>
        <taxon>Comamonadaceae</taxon>
        <taxon>Rhodoferax</taxon>
    </lineage>
</organism>
<gene>
    <name evidence="5" type="ORF">BLL52_0058</name>
</gene>
<name>A0A1Q8YKG6_9BURK</name>
<reference evidence="5 6" key="1">
    <citation type="submission" date="2017-01" db="EMBL/GenBank/DDBJ databases">
        <title>Genome sequence of Rhodoferax antarcticus ANT.BR, a psychrophilic purple nonsulfur bacterium from an Antarctic microbial mat.</title>
        <authorList>
            <person name="Baker J."/>
            <person name="Riester C."/>
            <person name="Skinner B."/>
            <person name="Newell A."/>
            <person name="Swingley W."/>
            <person name="Madigan M."/>
            <person name="Jung D."/>
            <person name="Asao M."/>
            <person name="Chen M."/>
            <person name="Loughlin P."/>
            <person name="Pan H."/>
            <person name="Lin S."/>
            <person name="Li N."/>
            <person name="Shaw J."/>
            <person name="Prado M."/>
            <person name="Sherman C."/>
            <person name="Li X."/>
            <person name="Tang J."/>
            <person name="Blankenship R."/>
            <person name="Zhao T."/>
            <person name="Touchman J."/>
            <person name="Sattley M."/>
        </authorList>
    </citation>
    <scope>NUCLEOTIDE SEQUENCE [LARGE SCALE GENOMIC DNA]</scope>
    <source>
        <strain evidence="5 6">ANT.BR</strain>
    </source>
</reference>
<dbReference type="STRING" id="81479.RA876_14410"/>
<dbReference type="SMART" id="SM00028">
    <property type="entry name" value="TPR"/>
    <property type="match status" value="4"/>
</dbReference>
<dbReference type="RefSeq" id="WP_075584744.1">
    <property type="nucleotide sequence ID" value="NZ_MSYM01000001.1"/>
</dbReference>
<dbReference type="InterPro" id="IPR019734">
    <property type="entry name" value="TPR_rpt"/>
</dbReference>
<evidence type="ECO:0000256" key="2">
    <source>
        <dbReference type="ARBA" id="ARBA00022803"/>
    </source>
</evidence>
<dbReference type="Proteomes" id="UP000185911">
    <property type="component" value="Unassembled WGS sequence"/>
</dbReference>
<dbReference type="Pfam" id="PF13432">
    <property type="entry name" value="TPR_16"/>
    <property type="match status" value="1"/>
</dbReference>
<feature type="repeat" description="TPR" evidence="3">
    <location>
        <begin position="528"/>
        <end position="561"/>
    </location>
</feature>
<keyword evidence="2 3" id="KW-0802">TPR repeat</keyword>
<dbReference type="PANTHER" id="PTHR45586">
    <property type="entry name" value="TPR REPEAT-CONTAINING PROTEIN PA4667"/>
    <property type="match status" value="1"/>
</dbReference>
<feature type="chain" id="PRO_5013294163" evidence="4">
    <location>
        <begin position="21"/>
        <end position="575"/>
    </location>
</feature>
<feature type="signal peptide" evidence="4">
    <location>
        <begin position="1"/>
        <end position="20"/>
    </location>
</feature>
<dbReference type="EMBL" id="MSYM01000001">
    <property type="protein sequence ID" value="OLP08453.1"/>
    <property type="molecule type" value="Genomic_DNA"/>
</dbReference>
<sequence length="575" mass="63994">MRFKTVLLPVLLSCSFVLHAQNASPVETAPKRSALDAPLFYEILLGELNARAQEPGTAFSLMLDAARKTKDPAVFRRAVQIALQARSGESALQAAKAWSQALPNSREASHFTLQILLGMNRVADTLEPLKRGIQLTTAKERRDFIWSLPPNFERVSSRQLAAVIFQKAMNDWAKDPSVGATAWAASGRVWLAAADKTRALEAATKGAAADSRSEHPALLALTLMNTDTPQAEALVKKHLPHARPEFRMAYIKALLRSQREDDAKRELQAIRTETPNYADAWLIDGALSMQAGQLEQADTQFKHYLTLVDAATAEQQVEARRGRSQAFFSLSQMAFKRKDFKAAQDWLQRVDNPDDLVQAQVRRASLMAQQGQVDEALELVQALPAKSDADVNLKRTAEIQLLRDAKLYERARDRLLQMTEQFPDELDLVYELAMAQEKLGHLSEMERLLRTLIAAKPDDPHAYNALGYSLADHNLRLPEAIALITKALELAPNDPFITDSLAWAQFRSGNIEEALRLLTGAFKDRPDAEIAAHLGEVLWAANQQPEAVLIFREGLKINPDNETLTQTIKRLGVPL</sequence>
<keyword evidence="1" id="KW-0677">Repeat</keyword>
<keyword evidence="6" id="KW-1185">Reference proteome</keyword>